<evidence type="ECO:0000259" key="3">
    <source>
        <dbReference type="Pfam" id="PF02568"/>
    </source>
</evidence>
<dbReference type="InterPro" id="IPR014729">
    <property type="entry name" value="Rossmann-like_a/b/a_fold"/>
</dbReference>
<keyword evidence="5" id="KW-0489">Methyltransferase</keyword>
<keyword evidence="2" id="KW-0067">ATP-binding</keyword>
<keyword evidence="1" id="KW-0547">Nucleotide-binding</keyword>
<dbReference type="GO" id="GO:0032259">
    <property type="term" value="P:methylation"/>
    <property type="evidence" value="ECO:0007669"/>
    <property type="project" value="UniProtKB-KW"/>
</dbReference>
<evidence type="ECO:0000313" key="5">
    <source>
        <dbReference type="EMBL" id="VAV82203.1"/>
    </source>
</evidence>
<dbReference type="EMBL" id="UOEA01000001">
    <property type="protein sequence ID" value="VAV82203.1"/>
    <property type="molecule type" value="Genomic_DNA"/>
</dbReference>
<dbReference type="GO" id="GO:0008168">
    <property type="term" value="F:methyltransferase activity"/>
    <property type="evidence" value="ECO:0007669"/>
    <property type="project" value="UniProtKB-KW"/>
</dbReference>
<dbReference type="InterPro" id="IPR059101">
    <property type="entry name" value="NFACT-R_2"/>
</dbReference>
<dbReference type="PANTHER" id="PTHR11933:SF6">
    <property type="entry name" value="THIL AANH DOMAIN-CONTAINING PROTEIN"/>
    <property type="match status" value="1"/>
</dbReference>
<dbReference type="SUPFAM" id="SSF52402">
    <property type="entry name" value="Adenine nucleotide alpha hydrolases-like"/>
    <property type="match status" value="1"/>
</dbReference>
<feature type="domain" description="Thil AANH" evidence="3">
    <location>
        <begin position="3"/>
        <end position="159"/>
    </location>
</feature>
<accession>A0A3B0RC60</accession>
<name>A0A3B0RC60_9ZZZZ</name>
<dbReference type="Pfam" id="PF18297">
    <property type="entry name" value="NFACT-R_2"/>
    <property type="match status" value="1"/>
</dbReference>
<dbReference type="InterPro" id="IPR020536">
    <property type="entry name" value="ThiI_AANH"/>
</dbReference>
<feature type="domain" description="NFACT protein RNA binding" evidence="4">
    <location>
        <begin position="239"/>
        <end position="334"/>
    </location>
</feature>
<dbReference type="Pfam" id="PF02568">
    <property type="entry name" value="ThiI"/>
    <property type="match status" value="1"/>
</dbReference>
<dbReference type="Gene3D" id="3.40.50.620">
    <property type="entry name" value="HUPs"/>
    <property type="match status" value="1"/>
</dbReference>
<sequence length="341" mass="37333">MTKAVALLSGGLDSTLAVKMMIDQGIEVHALNFTSAFCTCDSGKKDKDGNKITGGCKSQAVRVAEEFNIPIKVLHKGMEYVEIVRNPKHGYGKGINPCMDCRVFMFKLAKKYMAEIGAEFAITGEVLGQRPMSQRLQAMELVERESDMVGRILRPLCAQQMKPTIAEETGLVDREKMLGVTGRSRRPQIELAEEIGVTDYPCPSGGCLLTDKIFSKKIRDLLDNKAKVTTKDLNALKYGRHFRSDGVKIIVSRGEAENTPLINLAQDGDTLLVPEDFPGPVAIVTGLNQNGAVETACKIMLRYSPKAEGKGTIKATLDGESRMIKAEETMDEEATKDLLVC</sequence>
<proteinExistence type="predicted"/>
<dbReference type="PANTHER" id="PTHR11933">
    <property type="entry name" value="TRNA 5-METHYLAMINOMETHYL-2-THIOURIDYLATE -METHYLTRANSFERASE"/>
    <property type="match status" value="1"/>
</dbReference>
<evidence type="ECO:0000259" key="4">
    <source>
        <dbReference type="Pfam" id="PF18297"/>
    </source>
</evidence>
<keyword evidence="5" id="KW-0808">Transferase</keyword>
<evidence type="ECO:0000256" key="1">
    <source>
        <dbReference type="ARBA" id="ARBA00022741"/>
    </source>
</evidence>
<dbReference type="GO" id="GO:0004810">
    <property type="term" value="F:CCA tRNA nucleotidyltransferase activity"/>
    <property type="evidence" value="ECO:0007669"/>
    <property type="project" value="InterPro"/>
</dbReference>
<protein>
    <submittedName>
        <fullName evidence="5">Possible RNA methyltransferase aq_898</fullName>
    </submittedName>
</protein>
<reference evidence="5" key="1">
    <citation type="submission" date="2018-06" db="EMBL/GenBank/DDBJ databases">
        <authorList>
            <person name="Zhirakovskaya E."/>
        </authorList>
    </citation>
    <scope>NUCLEOTIDE SEQUENCE</scope>
</reference>
<organism evidence="5">
    <name type="scientific">hydrothermal vent metagenome</name>
    <dbReference type="NCBI Taxonomy" id="652676"/>
    <lineage>
        <taxon>unclassified sequences</taxon>
        <taxon>metagenomes</taxon>
        <taxon>ecological metagenomes</taxon>
    </lineage>
</organism>
<dbReference type="GO" id="GO:0005524">
    <property type="term" value="F:ATP binding"/>
    <property type="evidence" value="ECO:0007669"/>
    <property type="project" value="UniProtKB-KW"/>
</dbReference>
<evidence type="ECO:0000256" key="2">
    <source>
        <dbReference type="ARBA" id="ARBA00022840"/>
    </source>
</evidence>
<dbReference type="AlphaFoldDB" id="A0A3B0RC60"/>
<gene>
    <name evidence="5" type="ORF">MNBD_DELTA01-1406</name>
</gene>